<keyword evidence="2" id="KW-0472">Membrane</keyword>
<evidence type="ECO:0000256" key="1">
    <source>
        <dbReference type="SAM" id="MobiDB-lite"/>
    </source>
</evidence>
<dbReference type="KEGG" id="aup:AsAng_0031080"/>
<dbReference type="EMBL" id="AP026867">
    <property type="protein sequence ID" value="BDS12387.1"/>
    <property type="molecule type" value="Genomic_DNA"/>
</dbReference>
<evidence type="ECO:0000313" key="3">
    <source>
        <dbReference type="EMBL" id="BDS12387.1"/>
    </source>
</evidence>
<feature type="transmembrane region" description="Helical" evidence="2">
    <location>
        <begin position="102"/>
        <end position="121"/>
    </location>
</feature>
<keyword evidence="2" id="KW-1133">Transmembrane helix</keyword>
<accession>A0A916DU51</accession>
<evidence type="ECO:0000256" key="2">
    <source>
        <dbReference type="SAM" id="Phobius"/>
    </source>
</evidence>
<dbReference type="AlphaFoldDB" id="A0A916DU51"/>
<proteinExistence type="predicted"/>
<sequence>MACDDPDAPLFFACHLEGEGTVSEDRNKSNTNTTTTTNTTTNTNNGGSSDKNPQNVGNIINAGANGLDSITGFINSLTGKSTTPSTTYITNPNPPKPKVSPWLIGGAIGGVVLLITLLIVLKNGQSNQ</sequence>
<gene>
    <name evidence="3" type="ORF">AsAng_0031080</name>
</gene>
<keyword evidence="4" id="KW-1185">Reference proteome</keyword>
<name>A0A916DU51_9BACT</name>
<protein>
    <submittedName>
        <fullName evidence="3">Uncharacterized protein</fullName>
    </submittedName>
</protein>
<dbReference type="RefSeq" id="WP_264793459.1">
    <property type="nucleotide sequence ID" value="NZ_AP026867.1"/>
</dbReference>
<feature type="region of interest" description="Disordered" evidence="1">
    <location>
        <begin position="21"/>
        <end position="60"/>
    </location>
</feature>
<keyword evidence="2" id="KW-0812">Transmembrane</keyword>
<feature type="compositionally biased region" description="Low complexity" evidence="1">
    <location>
        <begin position="30"/>
        <end position="45"/>
    </location>
</feature>
<dbReference type="Proteomes" id="UP001060919">
    <property type="component" value="Chromosome"/>
</dbReference>
<evidence type="ECO:0000313" key="4">
    <source>
        <dbReference type="Proteomes" id="UP001060919"/>
    </source>
</evidence>
<reference evidence="3" key="1">
    <citation type="submission" date="2022-09" db="EMBL/GenBank/DDBJ databases">
        <title>Aureispira anguillicida sp. nov., isolated from Leptocephalus of Japanese eel Anguilla japonica.</title>
        <authorList>
            <person name="Yuasa K."/>
            <person name="Mekata T."/>
            <person name="Ikunari K."/>
        </authorList>
    </citation>
    <scope>NUCLEOTIDE SEQUENCE</scope>
    <source>
        <strain evidence="3">EL160426</strain>
    </source>
</reference>
<feature type="compositionally biased region" description="Polar residues" evidence="1">
    <location>
        <begin position="46"/>
        <end position="56"/>
    </location>
</feature>
<organism evidence="3 4">
    <name type="scientific">Aureispira anguillae</name>
    <dbReference type="NCBI Taxonomy" id="2864201"/>
    <lineage>
        <taxon>Bacteria</taxon>
        <taxon>Pseudomonadati</taxon>
        <taxon>Bacteroidota</taxon>
        <taxon>Saprospiria</taxon>
        <taxon>Saprospirales</taxon>
        <taxon>Saprospiraceae</taxon>
        <taxon>Aureispira</taxon>
    </lineage>
</organism>